<gene>
    <name evidence="2" type="ORF">KSF_001140</name>
</gene>
<name>A0A8J3II63_9CHLR</name>
<evidence type="ECO:0000313" key="2">
    <source>
        <dbReference type="EMBL" id="GHO90066.1"/>
    </source>
</evidence>
<dbReference type="RefSeq" id="WP_220201073.1">
    <property type="nucleotide sequence ID" value="NZ_BNJK01000001.1"/>
</dbReference>
<comment type="caution">
    <text evidence="2">The sequence shown here is derived from an EMBL/GenBank/DDBJ whole genome shotgun (WGS) entry which is preliminary data.</text>
</comment>
<keyword evidence="3" id="KW-1185">Reference proteome</keyword>
<dbReference type="EMBL" id="BNJK01000001">
    <property type="protein sequence ID" value="GHO90066.1"/>
    <property type="molecule type" value="Genomic_DNA"/>
</dbReference>
<reference evidence="2" key="1">
    <citation type="submission" date="2020-10" db="EMBL/GenBank/DDBJ databases">
        <title>Taxonomic study of unclassified bacteria belonging to the class Ktedonobacteria.</title>
        <authorList>
            <person name="Yabe S."/>
            <person name="Wang C.M."/>
            <person name="Zheng Y."/>
            <person name="Sakai Y."/>
            <person name="Cavaletti L."/>
            <person name="Monciardini P."/>
            <person name="Donadio S."/>
        </authorList>
    </citation>
    <scope>NUCLEOTIDE SEQUENCE</scope>
    <source>
        <strain evidence="2">ID150040</strain>
    </source>
</reference>
<feature type="transmembrane region" description="Helical" evidence="1">
    <location>
        <begin position="44"/>
        <end position="68"/>
    </location>
</feature>
<evidence type="ECO:0000256" key="1">
    <source>
        <dbReference type="SAM" id="Phobius"/>
    </source>
</evidence>
<protein>
    <submittedName>
        <fullName evidence="2">Uncharacterized protein</fullName>
    </submittedName>
</protein>
<dbReference type="AlphaFoldDB" id="A0A8J3II63"/>
<proteinExistence type="predicted"/>
<keyword evidence="1" id="KW-1133">Transmembrane helix</keyword>
<dbReference type="Proteomes" id="UP000597444">
    <property type="component" value="Unassembled WGS sequence"/>
</dbReference>
<sequence>MHLSTVDRFVCTLGPVNALVEYLCERLLPNAVAHTMECIPGRFFVIQVGGVAFGLALLMLGIALGTVVNESFFSVAARSRRITILNACQTGWMARVR</sequence>
<keyword evidence="1" id="KW-0812">Transmembrane</keyword>
<evidence type="ECO:0000313" key="3">
    <source>
        <dbReference type="Proteomes" id="UP000597444"/>
    </source>
</evidence>
<keyword evidence="1" id="KW-0472">Membrane</keyword>
<organism evidence="2 3">
    <name type="scientific">Reticulibacter mediterranei</name>
    <dbReference type="NCBI Taxonomy" id="2778369"/>
    <lineage>
        <taxon>Bacteria</taxon>
        <taxon>Bacillati</taxon>
        <taxon>Chloroflexota</taxon>
        <taxon>Ktedonobacteria</taxon>
        <taxon>Ktedonobacterales</taxon>
        <taxon>Reticulibacteraceae</taxon>
        <taxon>Reticulibacter</taxon>
    </lineage>
</organism>
<accession>A0A8J3II63</accession>